<evidence type="ECO:0000313" key="3">
    <source>
        <dbReference type="Proteomes" id="UP000032352"/>
    </source>
</evidence>
<feature type="compositionally biased region" description="Polar residues" evidence="1">
    <location>
        <begin position="525"/>
        <end position="537"/>
    </location>
</feature>
<evidence type="ECO:0000313" key="2">
    <source>
        <dbReference type="EMBL" id="WDE08671.1"/>
    </source>
</evidence>
<dbReference type="KEGG" id="tvd:SG34_032685"/>
<keyword evidence="3" id="KW-1185">Reference proteome</keyword>
<name>A0AAF0CDB6_9GAMM</name>
<dbReference type="Proteomes" id="UP000032352">
    <property type="component" value="Chromosome pTvir"/>
</dbReference>
<feature type="region of interest" description="Disordered" evidence="1">
    <location>
        <begin position="1"/>
        <end position="58"/>
    </location>
</feature>
<gene>
    <name evidence="2" type="ORF">SG34_032685</name>
</gene>
<dbReference type="AlphaFoldDB" id="A0AAF0CDB6"/>
<proteinExistence type="predicted"/>
<feature type="compositionally biased region" description="Basic and acidic residues" evidence="1">
    <location>
        <begin position="47"/>
        <end position="58"/>
    </location>
</feature>
<feature type="compositionally biased region" description="Polar residues" evidence="1">
    <location>
        <begin position="1"/>
        <end position="10"/>
    </location>
</feature>
<dbReference type="EMBL" id="CP059734">
    <property type="protein sequence ID" value="WDE08671.1"/>
    <property type="molecule type" value="Genomic_DNA"/>
</dbReference>
<reference evidence="2 3" key="2">
    <citation type="journal article" date="2022" name="Mar. Drugs">
        <title>Bioassay-Guided Fractionation Leads to the Detection of Cholic Acid Generated by the Rare Thalassomonas sp.</title>
        <authorList>
            <person name="Pheiffer F."/>
            <person name="Schneider Y.K."/>
            <person name="Hansen E.H."/>
            <person name="Andersen J.H."/>
            <person name="Isaksson J."/>
            <person name="Busche T."/>
            <person name="R C."/>
            <person name="Kalinowski J."/>
            <person name="Zyl L.V."/>
            <person name="Trindade M."/>
        </authorList>
    </citation>
    <scope>NUCLEOTIDE SEQUENCE [LARGE SCALE GENOMIC DNA]</scope>
    <source>
        <strain evidence="2 3">XOM25</strain>
    </source>
</reference>
<feature type="region of interest" description="Disordered" evidence="1">
    <location>
        <begin position="510"/>
        <end position="537"/>
    </location>
</feature>
<protein>
    <submittedName>
        <fullName evidence="2">Uncharacterized protein</fullName>
    </submittedName>
</protein>
<accession>A0AAF0CDB6</accession>
<evidence type="ECO:0000256" key="1">
    <source>
        <dbReference type="SAM" id="MobiDB-lite"/>
    </source>
</evidence>
<reference evidence="2 3" key="1">
    <citation type="journal article" date="2015" name="Genome Announc.">
        <title>Draft Genome Sequences of Marine Isolates of Thalassomonas viridans and Thalassomonas actiniarum.</title>
        <authorList>
            <person name="Olonade I."/>
            <person name="van Zyl L.J."/>
            <person name="Trindade M."/>
        </authorList>
    </citation>
    <scope>NUCLEOTIDE SEQUENCE [LARGE SCALE GENOMIC DNA]</scope>
    <source>
        <strain evidence="2 3">XOM25</strain>
    </source>
</reference>
<organism evidence="2 3">
    <name type="scientific">Thalassomonas viridans</name>
    <dbReference type="NCBI Taxonomy" id="137584"/>
    <lineage>
        <taxon>Bacteria</taxon>
        <taxon>Pseudomonadati</taxon>
        <taxon>Pseudomonadota</taxon>
        <taxon>Gammaproteobacteria</taxon>
        <taxon>Alteromonadales</taxon>
        <taxon>Colwelliaceae</taxon>
        <taxon>Thalassomonas</taxon>
    </lineage>
</organism>
<feature type="compositionally biased region" description="Low complexity" evidence="1">
    <location>
        <begin position="11"/>
        <end position="22"/>
    </location>
</feature>
<dbReference type="RefSeq" id="WP_044838581.1">
    <property type="nucleotide sequence ID" value="NZ_CP059734.1"/>
</dbReference>
<sequence length="537" mass="60112">MSTVTNTTKPNAQNQVGQQGNGPHNLNEMNGTGGRTPDTNRATVRQPESKPARLDHKANRGDLSMIGFKRYDAKNFVHITNVNANLSAGIKEKYNTLDKVVMLLGLHEIRDVLPNGVDFEAEVYGLLNHANDLGDTEGAKRARNQINGYVFTLIRDWVKTQAPLQGTGVGRTPIIRNTEMREQLQRVGPEITEERQAYIKSQYIFDLAVHAILKEPETTAQMKEIFDYANGQIDKHNQDHGTNVPHLTCDFGNPFKSLSSIVSKCHPDHRGKDKPQDLLRYTFEFSEQHADIQRDALGKAILEKGAFNNRTKNNNKVNPNREIQSIGILENLVLTDTAIELQIHSQASSAAKHEMHHYYEIHRDLTAILEHNKKHKYLTNNQVQEITQRLHAAARANDEIQGGYTGGMHPAMAGGEHDAGSKAVNQTKQRHDIMYDSNQYRANEGISQRVNTHKLLLDTYKETILNLTTIDKDYFSRPDTVDLPDWIIDAEIGSDEYLVAKGMSEVMSVGPEIDDAPAGNPEPVQKSSSSESNCTIQ</sequence>